<dbReference type="EMBL" id="CH445325">
    <property type="protein sequence ID" value="EAT91728.1"/>
    <property type="molecule type" value="Genomic_DNA"/>
</dbReference>
<dbReference type="RefSeq" id="XP_001790924.1">
    <property type="nucleotide sequence ID" value="XM_001790872.1"/>
</dbReference>
<name>Q0V6Y1_PHANO</name>
<gene>
    <name evidence="1" type="ORF">SNOG_00233</name>
</gene>
<evidence type="ECO:0000313" key="1">
    <source>
        <dbReference type="EMBL" id="EAT91728.1"/>
    </source>
</evidence>
<dbReference type="GeneID" id="5968551"/>
<dbReference type="InParanoid" id="Q0V6Y1"/>
<dbReference type="HOGENOM" id="CLU_2688618_0_0_1"/>
<organism evidence="1 2">
    <name type="scientific">Phaeosphaeria nodorum (strain SN15 / ATCC MYA-4574 / FGSC 10173)</name>
    <name type="common">Glume blotch fungus</name>
    <name type="synonym">Parastagonospora nodorum</name>
    <dbReference type="NCBI Taxonomy" id="321614"/>
    <lineage>
        <taxon>Eukaryota</taxon>
        <taxon>Fungi</taxon>
        <taxon>Dikarya</taxon>
        <taxon>Ascomycota</taxon>
        <taxon>Pezizomycotina</taxon>
        <taxon>Dothideomycetes</taxon>
        <taxon>Pleosporomycetidae</taxon>
        <taxon>Pleosporales</taxon>
        <taxon>Pleosporineae</taxon>
        <taxon>Phaeosphaeriaceae</taxon>
        <taxon>Parastagonospora</taxon>
    </lineage>
</organism>
<sequence length="74" mass="8219">MSSADWERTVSELKRRGNIKKKLRVVEGYKQTVPTEAKDPREFLQEPQQRIDGTEGTILAEMGGPAAISSCMAP</sequence>
<protein>
    <submittedName>
        <fullName evidence="1">Uncharacterized protein</fullName>
    </submittedName>
</protein>
<dbReference type="VEuPathDB" id="FungiDB:JI435_425900"/>
<dbReference type="Proteomes" id="UP000001055">
    <property type="component" value="Unassembled WGS sequence"/>
</dbReference>
<proteinExistence type="predicted"/>
<reference evidence="2" key="1">
    <citation type="journal article" date="2007" name="Plant Cell">
        <title>Dothideomycete-plant interactions illuminated by genome sequencing and EST analysis of the wheat pathogen Stagonospora nodorum.</title>
        <authorList>
            <person name="Hane J.K."/>
            <person name="Lowe R.G."/>
            <person name="Solomon P.S."/>
            <person name="Tan K.C."/>
            <person name="Schoch C.L."/>
            <person name="Spatafora J.W."/>
            <person name="Crous P.W."/>
            <person name="Kodira C."/>
            <person name="Birren B.W."/>
            <person name="Galagan J.E."/>
            <person name="Torriani S.F."/>
            <person name="McDonald B.A."/>
            <person name="Oliver R.P."/>
        </authorList>
    </citation>
    <scope>NUCLEOTIDE SEQUENCE [LARGE SCALE GENOMIC DNA]</scope>
    <source>
        <strain evidence="2">SN15 / ATCC MYA-4574 / FGSC 10173</strain>
    </source>
</reference>
<dbReference type="KEGG" id="pno:SNOG_00233"/>
<evidence type="ECO:0000313" key="2">
    <source>
        <dbReference type="Proteomes" id="UP000001055"/>
    </source>
</evidence>
<accession>Q0V6Y1</accession>
<dbReference type="AlphaFoldDB" id="Q0V6Y1"/>